<evidence type="ECO:0000313" key="4">
    <source>
        <dbReference type="Proteomes" id="UP000178380"/>
    </source>
</evidence>
<dbReference type="Pfam" id="PF01541">
    <property type="entry name" value="GIY-YIG"/>
    <property type="match status" value="1"/>
</dbReference>
<name>A0A1G2HVJ5_9BACT</name>
<organism evidence="3 4">
    <name type="scientific">Candidatus Staskawiczbacteria bacterium RIFCSPHIGHO2_02_FULL_34_10</name>
    <dbReference type="NCBI Taxonomy" id="1802205"/>
    <lineage>
        <taxon>Bacteria</taxon>
        <taxon>Candidatus Staskawicziibacteriota</taxon>
    </lineage>
</organism>
<dbReference type="Proteomes" id="UP000178380">
    <property type="component" value="Unassembled WGS sequence"/>
</dbReference>
<dbReference type="Gene3D" id="3.40.1440.10">
    <property type="entry name" value="GIY-YIG endonuclease"/>
    <property type="match status" value="1"/>
</dbReference>
<comment type="similarity">
    <text evidence="1">Belongs to the UPF0213 family.</text>
</comment>
<protein>
    <recommendedName>
        <fullName evidence="2">GIY-YIG domain-containing protein</fullName>
    </recommendedName>
</protein>
<evidence type="ECO:0000313" key="3">
    <source>
        <dbReference type="EMBL" id="OGZ66574.1"/>
    </source>
</evidence>
<accession>A0A1G2HVJ5</accession>
<feature type="domain" description="GIY-YIG" evidence="2">
    <location>
        <begin position="1"/>
        <end position="75"/>
    </location>
</feature>
<evidence type="ECO:0000256" key="1">
    <source>
        <dbReference type="ARBA" id="ARBA00007435"/>
    </source>
</evidence>
<dbReference type="EMBL" id="MHOR01000029">
    <property type="protein sequence ID" value="OGZ66574.1"/>
    <property type="molecule type" value="Genomic_DNA"/>
</dbReference>
<evidence type="ECO:0000259" key="2">
    <source>
        <dbReference type="PROSITE" id="PS50164"/>
    </source>
</evidence>
<reference evidence="3 4" key="1">
    <citation type="journal article" date="2016" name="Nat. Commun.">
        <title>Thousands of microbial genomes shed light on interconnected biogeochemical processes in an aquifer system.</title>
        <authorList>
            <person name="Anantharaman K."/>
            <person name="Brown C.T."/>
            <person name="Hug L.A."/>
            <person name="Sharon I."/>
            <person name="Castelle C.J."/>
            <person name="Probst A.J."/>
            <person name="Thomas B.C."/>
            <person name="Singh A."/>
            <person name="Wilkins M.J."/>
            <person name="Karaoz U."/>
            <person name="Brodie E.L."/>
            <person name="Williams K.H."/>
            <person name="Hubbard S.S."/>
            <person name="Banfield J.F."/>
        </authorList>
    </citation>
    <scope>NUCLEOTIDE SEQUENCE [LARGE SCALE GENOMIC DNA]</scope>
</reference>
<dbReference type="SUPFAM" id="SSF82771">
    <property type="entry name" value="GIY-YIG endonuclease"/>
    <property type="match status" value="1"/>
</dbReference>
<gene>
    <name evidence="3" type="ORF">A3C58_02615</name>
</gene>
<comment type="caution">
    <text evidence="3">The sequence shown here is derived from an EMBL/GenBank/DDBJ whole genome shotgun (WGS) entry which is preliminary data.</text>
</comment>
<dbReference type="STRING" id="1802205.A3C58_02615"/>
<dbReference type="PANTHER" id="PTHR34477">
    <property type="entry name" value="UPF0213 PROTEIN YHBQ"/>
    <property type="match status" value="1"/>
</dbReference>
<dbReference type="PROSITE" id="PS50164">
    <property type="entry name" value="GIY_YIG"/>
    <property type="match status" value="1"/>
</dbReference>
<dbReference type="InterPro" id="IPR050190">
    <property type="entry name" value="UPF0213_domain"/>
</dbReference>
<sequence length="79" mass="9405">MWFTYIIECKDKTLYTGITKDIKRRFLEHKNKKGAKYTLSHQVDRVVYSESYTSRSGALKRESEIKKWPKKKKAGLFKS</sequence>
<dbReference type="AlphaFoldDB" id="A0A1G2HVJ5"/>
<proteinExistence type="inferred from homology"/>
<dbReference type="InterPro" id="IPR035901">
    <property type="entry name" value="GIY-YIG_endonuc_sf"/>
</dbReference>
<dbReference type="PANTHER" id="PTHR34477:SF1">
    <property type="entry name" value="UPF0213 PROTEIN YHBQ"/>
    <property type="match status" value="1"/>
</dbReference>
<dbReference type="InterPro" id="IPR000305">
    <property type="entry name" value="GIY-YIG_endonuc"/>
</dbReference>
<dbReference type="CDD" id="cd10456">
    <property type="entry name" value="GIY-YIG_UPF0213"/>
    <property type="match status" value="1"/>
</dbReference>